<comment type="caution">
    <text evidence="3">The sequence shown here is derived from an EMBL/GenBank/DDBJ whole genome shotgun (WGS) entry which is preliminary data.</text>
</comment>
<dbReference type="InterPro" id="IPR045864">
    <property type="entry name" value="aa-tRNA-synth_II/BPL/LPL"/>
</dbReference>
<dbReference type="InterPro" id="IPR004408">
    <property type="entry name" value="Biotin_CoA_COase_ligase"/>
</dbReference>
<keyword evidence="1 3" id="KW-0436">Ligase</keyword>
<dbReference type="InterPro" id="IPR004143">
    <property type="entry name" value="BPL_LPL_catalytic"/>
</dbReference>
<dbReference type="NCBIfam" id="TIGR00121">
    <property type="entry name" value="birA_ligase"/>
    <property type="match status" value="1"/>
</dbReference>
<dbReference type="PROSITE" id="PS51733">
    <property type="entry name" value="BPL_LPL_CATALYTIC"/>
    <property type="match status" value="1"/>
</dbReference>
<organism evidence="3 4">
    <name type="scientific">Mesotoga prima</name>
    <dbReference type="NCBI Taxonomy" id="1184387"/>
    <lineage>
        <taxon>Bacteria</taxon>
        <taxon>Thermotogati</taxon>
        <taxon>Thermotogota</taxon>
        <taxon>Thermotogae</taxon>
        <taxon>Kosmotogales</taxon>
        <taxon>Kosmotogaceae</taxon>
        <taxon>Mesotoga</taxon>
    </lineage>
</organism>
<dbReference type="EMBL" id="LGGP01000001">
    <property type="protein sequence ID" value="KUK82406.1"/>
    <property type="molecule type" value="Genomic_DNA"/>
</dbReference>
<proteinExistence type="predicted"/>
<evidence type="ECO:0000313" key="3">
    <source>
        <dbReference type="EMBL" id="KUK82406.1"/>
    </source>
</evidence>
<dbReference type="PANTHER" id="PTHR12835">
    <property type="entry name" value="BIOTIN PROTEIN LIGASE"/>
    <property type="match status" value="1"/>
</dbReference>
<sequence>MMVGENVVSFSEIDSTNRFAIDNLDRLPSGSVIWSLSQTEGYGRHGRAWYSGKGGLWFSVVFKPTLIKEPNEYTKTVSVAIVETLLQLGFKSVRIKWPNDILISNKKVAGVLTEAVFTGNSLNGIVVGIGINVNNEIPAELNKIATSLNSVKGTYISLELLLGKLNKRIELLRKRYIIRGKNKYLTRLWKKHLAFSEGDEITVSLHKEEKVTGIIKRINPSSLQIEREDGEILDIKSGELIL</sequence>
<evidence type="ECO:0000256" key="1">
    <source>
        <dbReference type="ARBA" id="ARBA00022598"/>
    </source>
</evidence>
<feature type="domain" description="BPL/LPL catalytic" evidence="2">
    <location>
        <begin position="1"/>
        <end position="177"/>
    </location>
</feature>
<dbReference type="Gene3D" id="3.30.930.10">
    <property type="entry name" value="Bira Bifunctional Protein, Domain 2"/>
    <property type="match status" value="1"/>
</dbReference>
<dbReference type="Pfam" id="PF03099">
    <property type="entry name" value="BPL_LplA_LipB"/>
    <property type="match status" value="1"/>
</dbReference>
<dbReference type="PATRIC" id="fig|1184387.3.peg.1043"/>
<gene>
    <name evidence="3" type="ORF">XD94_0019</name>
</gene>
<evidence type="ECO:0000313" key="4">
    <source>
        <dbReference type="Proteomes" id="UP000054092"/>
    </source>
</evidence>
<dbReference type="Proteomes" id="UP000054092">
    <property type="component" value="Unassembled WGS sequence"/>
</dbReference>
<protein>
    <submittedName>
        <fullName evidence="3">BirA, biotin-(Acetyl-CoA-carboxylase) ligase</fullName>
    </submittedName>
</protein>
<dbReference type="GO" id="GO:0004077">
    <property type="term" value="F:biotin--[biotin carboxyl-carrier protein] ligase activity"/>
    <property type="evidence" value="ECO:0007669"/>
    <property type="project" value="InterPro"/>
</dbReference>
<reference evidence="4" key="1">
    <citation type="journal article" date="2015" name="MBio">
        <title>Genome-Resolved Metagenomic Analysis Reveals Roles for Candidate Phyla and Other Microbial Community Members in Biogeochemical Transformations in Oil Reservoirs.</title>
        <authorList>
            <person name="Hu P."/>
            <person name="Tom L."/>
            <person name="Singh A."/>
            <person name="Thomas B.C."/>
            <person name="Baker B.J."/>
            <person name="Piceno Y.M."/>
            <person name="Andersen G.L."/>
            <person name="Banfield J.F."/>
        </authorList>
    </citation>
    <scope>NUCLEOTIDE SEQUENCE [LARGE SCALE GENOMIC DNA]</scope>
</reference>
<name>A0A124FYV5_9BACT</name>
<dbReference type="CDD" id="cd16442">
    <property type="entry name" value="BPL"/>
    <property type="match status" value="1"/>
</dbReference>
<evidence type="ECO:0000259" key="2">
    <source>
        <dbReference type="PROSITE" id="PS51733"/>
    </source>
</evidence>
<dbReference type="GO" id="GO:0005737">
    <property type="term" value="C:cytoplasm"/>
    <property type="evidence" value="ECO:0007669"/>
    <property type="project" value="TreeGrafter"/>
</dbReference>
<accession>A0A124FYV5</accession>
<dbReference type="SUPFAM" id="SSF55681">
    <property type="entry name" value="Class II aaRS and biotin synthetases"/>
    <property type="match status" value="1"/>
</dbReference>
<dbReference type="PANTHER" id="PTHR12835:SF5">
    <property type="entry name" value="BIOTIN--PROTEIN LIGASE"/>
    <property type="match status" value="1"/>
</dbReference>
<dbReference type="AlphaFoldDB" id="A0A124FYV5"/>